<feature type="transmembrane region" description="Helical" evidence="1">
    <location>
        <begin position="21"/>
        <end position="42"/>
    </location>
</feature>
<dbReference type="EMBL" id="BAABJO010000012">
    <property type="protein sequence ID" value="GAA5124186.1"/>
    <property type="molecule type" value="Genomic_DNA"/>
</dbReference>
<feature type="transmembrane region" description="Helical" evidence="1">
    <location>
        <begin position="54"/>
        <end position="74"/>
    </location>
</feature>
<feature type="transmembrane region" description="Helical" evidence="1">
    <location>
        <begin position="81"/>
        <end position="102"/>
    </location>
</feature>
<evidence type="ECO:0000313" key="2">
    <source>
        <dbReference type="EMBL" id="GAA5124186.1"/>
    </source>
</evidence>
<comment type="caution">
    <text evidence="2">The sequence shown here is derived from an EMBL/GenBank/DDBJ whole genome shotgun (WGS) entry which is preliminary data.</text>
</comment>
<keyword evidence="1" id="KW-0472">Membrane</keyword>
<name>A0ABP9NMA1_9PSEU</name>
<keyword evidence="1" id="KW-0812">Transmembrane</keyword>
<keyword evidence="1" id="KW-1133">Transmembrane helix</keyword>
<dbReference type="RefSeq" id="WP_345606379.1">
    <property type="nucleotide sequence ID" value="NZ_BAABJO010000012.1"/>
</dbReference>
<feature type="transmembrane region" description="Helical" evidence="1">
    <location>
        <begin position="108"/>
        <end position="129"/>
    </location>
</feature>
<organism evidence="2 3">
    <name type="scientific">Pseudonocardia adelaidensis</name>
    <dbReference type="NCBI Taxonomy" id="648754"/>
    <lineage>
        <taxon>Bacteria</taxon>
        <taxon>Bacillati</taxon>
        <taxon>Actinomycetota</taxon>
        <taxon>Actinomycetes</taxon>
        <taxon>Pseudonocardiales</taxon>
        <taxon>Pseudonocardiaceae</taxon>
        <taxon>Pseudonocardia</taxon>
    </lineage>
</organism>
<sequence length="138" mass="13686">MTAVSLARITSVRDGGRLLRLALRIDAAGSGTLGLAGVVAATPLGDPLGMGTGALRGTGAFLVGYALVLVLLAARPVVPRAAAWTVVAGNTAWALGSIAAAVAGRDSFTAVGVAVVLAQAAAVAVFADLQWLGLRRAR</sequence>
<accession>A0ABP9NMA1</accession>
<evidence type="ECO:0008006" key="4">
    <source>
        <dbReference type="Google" id="ProtNLM"/>
    </source>
</evidence>
<evidence type="ECO:0000313" key="3">
    <source>
        <dbReference type="Proteomes" id="UP001500804"/>
    </source>
</evidence>
<protein>
    <recommendedName>
        <fullName evidence="4">Integral membrane protein</fullName>
    </recommendedName>
</protein>
<proteinExistence type="predicted"/>
<dbReference type="Proteomes" id="UP001500804">
    <property type="component" value="Unassembled WGS sequence"/>
</dbReference>
<gene>
    <name evidence="2" type="ORF">GCM10023320_37020</name>
</gene>
<evidence type="ECO:0000256" key="1">
    <source>
        <dbReference type="SAM" id="Phobius"/>
    </source>
</evidence>
<reference evidence="3" key="1">
    <citation type="journal article" date="2019" name="Int. J. Syst. Evol. Microbiol.">
        <title>The Global Catalogue of Microorganisms (GCM) 10K type strain sequencing project: providing services to taxonomists for standard genome sequencing and annotation.</title>
        <authorList>
            <consortium name="The Broad Institute Genomics Platform"/>
            <consortium name="The Broad Institute Genome Sequencing Center for Infectious Disease"/>
            <person name="Wu L."/>
            <person name="Ma J."/>
        </authorList>
    </citation>
    <scope>NUCLEOTIDE SEQUENCE [LARGE SCALE GENOMIC DNA]</scope>
    <source>
        <strain evidence="3">JCM 18302</strain>
    </source>
</reference>
<keyword evidence="3" id="KW-1185">Reference proteome</keyword>